<evidence type="ECO:0000313" key="3">
    <source>
        <dbReference type="EMBL" id="KAA9005509.1"/>
    </source>
</evidence>
<dbReference type="PANTHER" id="PTHR33744">
    <property type="entry name" value="CARBOHYDRATE DIACID REGULATOR"/>
    <property type="match status" value="1"/>
</dbReference>
<proteinExistence type="predicted"/>
<evidence type="ECO:0000313" key="4">
    <source>
        <dbReference type="Proteomes" id="UP000367750"/>
    </source>
</evidence>
<keyword evidence="4" id="KW-1185">Reference proteome</keyword>
<dbReference type="AlphaFoldDB" id="A0A5J5GBJ7"/>
<dbReference type="InterPro" id="IPR025736">
    <property type="entry name" value="PucR_C-HTH_dom"/>
</dbReference>
<feature type="domain" description="PucR C-terminal helix-turn-helix" evidence="2">
    <location>
        <begin position="460"/>
        <end position="516"/>
    </location>
</feature>
<dbReference type="PANTHER" id="PTHR33744:SF15">
    <property type="entry name" value="CARBOHYDRATE DIACID REGULATOR"/>
    <property type="match status" value="1"/>
</dbReference>
<feature type="domain" description="Purine catabolism PurC-like" evidence="1">
    <location>
        <begin position="13"/>
        <end position="120"/>
    </location>
</feature>
<protein>
    <submittedName>
        <fullName evidence="3">PucR family transcriptional regulator</fullName>
    </submittedName>
</protein>
<dbReference type="Pfam" id="PF13556">
    <property type="entry name" value="HTH_30"/>
    <property type="match status" value="1"/>
</dbReference>
<organism evidence="3 4">
    <name type="scientific">Paenibacillus spiritus</name>
    <dbReference type="NCBI Taxonomy" id="2496557"/>
    <lineage>
        <taxon>Bacteria</taxon>
        <taxon>Bacillati</taxon>
        <taxon>Bacillota</taxon>
        <taxon>Bacilli</taxon>
        <taxon>Bacillales</taxon>
        <taxon>Paenibacillaceae</taxon>
        <taxon>Paenibacillus</taxon>
    </lineage>
</organism>
<dbReference type="Pfam" id="PF07905">
    <property type="entry name" value="PucR"/>
    <property type="match status" value="1"/>
</dbReference>
<evidence type="ECO:0000259" key="2">
    <source>
        <dbReference type="Pfam" id="PF13556"/>
    </source>
</evidence>
<dbReference type="InterPro" id="IPR051448">
    <property type="entry name" value="CdaR-like_regulators"/>
</dbReference>
<gene>
    <name evidence="3" type="ORF">F4V43_08555</name>
</gene>
<name>A0A5J5GBJ7_9BACL</name>
<dbReference type="OrthoDB" id="142218at2"/>
<dbReference type="InterPro" id="IPR012914">
    <property type="entry name" value="PucR_dom"/>
</dbReference>
<dbReference type="InterPro" id="IPR042070">
    <property type="entry name" value="PucR_C-HTH_sf"/>
</dbReference>
<evidence type="ECO:0000259" key="1">
    <source>
        <dbReference type="Pfam" id="PF07905"/>
    </source>
</evidence>
<dbReference type="Gene3D" id="1.10.10.2840">
    <property type="entry name" value="PucR C-terminal helix-turn-helix domain"/>
    <property type="match status" value="1"/>
</dbReference>
<reference evidence="3 4" key="1">
    <citation type="submission" date="2019-09" db="EMBL/GenBank/DDBJ databases">
        <title>Bacillus ochoae sp. nov., Paenibacillus whitsoniae sp. nov., Paenibacillus spiritus sp. nov. Isolated from the Mars Exploration Rover during spacecraft assembly.</title>
        <authorList>
            <person name="Seuylemezian A."/>
            <person name="Vaishampayan P."/>
        </authorList>
    </citation>
    <scope>NUCLEOTIDE SEQUENCE [LARGE SCALE GENOMIC DNA]</scope>
    <source>
        <strain evidence="3 4">MER_111</strain>
    </source>
</reference>
<comment type="caution">
    <text evidence="3">The sequence shown here is derived from an EMBL/GenBank/DDBJ whole genome shotgun (WGS) entry which is preliminary data.</text>
</comment>
<dbReference type="RefSeq" id="WP_150457822.1">
    <property type="nucleotide sequence ID" value="NZ_VYKK01000008.1"/>
</dbReference>
<accession>A0A5J5GBJ7</accession>
<dbReference type="Proteomes" id="UP000367750">
    <property type="component" value="Unassembled WGS sequence"/>
</dbReference>
<sequence>MHLTVEEALSIYPLSEAKLIAGAKGKSRIVKSINVMDAPDIVDWIKEGEMLLTTAYLIKDDPEQAHALLHKLNRVGSAGLGIKLGRFWDRVPEELIEKAEALNFPLIELPFQFTFSDQMNGLFRAELSRHTGLLQTVMEKQRELMRFALHSVRTRPLLESVSEVIGYPLAIISPRGEVLFNNSSFDSARLLSGWPWGNRSRKMRLGEQSGYLLPLLQGESFAGHVLFCGVNPLFLAAEESLFVQGAELIAYHMYAGLEDCFDREMHRDFCRLLRRCLSGELSGAELARAASVMEIGLLDAPYLLVLTEVPAAGERRTGELYRLKEEYLQHPVLGKTRAIHLIVDEGLLSIYPAVRQEAEELKGLLESCFLKTGPAGPCEPKAAISGCKSGAGELREAFAEAKECLRLSAYWAQGRQSGRYREVELAVLMQQVPADSMRRYYTRTLAGLLSREPEYAKEMLHTLEVYLECDGHINETAKKLFIHRNTATYRMEKLSEILEVDFKKTNDLLRLKLAFLFRRMQEQDTVVRLPGTGGRAGA</sequence>
<dbReference type="EMBL" id="VYKK01000008">
    <property type="protein sequence ID" value="KAA9005509.1"/>
    <property type="molecule type" value="Genomic_DNA"/>
</dbReference>